<accession>A0A5C3Q6V3</accession>
<feature type="compositionally biased region" description="Low complexity" evidence="1">
    <location>
        <begin position="901"/>
        <end position="916"/>
    </location>
</feature>
<feature type="compositionally biased region" description="Pro residues" evidence="1">
    <location>
        <begin position="946"/>
        <end position="1006"/>
    </location>
</feature>
<feature type="compositionally biased region" description="Pro residues" evidence="1">
    <location>
        <begin position="545"/>
        <end position="557"/>
    </location>
</feature>
<evidence type="ECO:0000313" key="2">
    <source>
        <dbReference type="EMBL" id="TFK94153.1"/>
    </source>
</evidence>
<organism evidence="2 3">
    <name type="scientific">Polyporus arcularius HHB13444</name>
    <dbReference type="NCBI Taxonomy" id="1314778"/>
    <lineage>
        <taxon>Eukaryota</taxon>
        <taxon>Fungi</taxon>
        <taxon>Dikarya</taxon>
        <taxon>Basidiomycota</taxon>
        <taxon>Agaricomycotina</taxon>
        <taxon>Agaricomycetes</taxon>
        <taxon>Polyporales</taxon>
        <taxon>Polyporaceae</taxon>
        <taxon>Polyporus</taxon>
    </lineage>
</organism>
<feature type="compositionally biased region" description="Acidic residues" evidence="1">
    <location>
        <begin position="196"/>
        <end position="205"/>
    </location>
</feature>
<feature type="compositionally biased region" description="Pro residues" evidence="1">
    <location>
        <begin position="606"/>
        <end position="625"/>
    </location>
</feature>
<protein>
    <submittedName>
        <fullName evidence="2">Uncharacterized protein</fullName>
    </submittedName>
</protein>
<feature type="compositionally biased region" description="Basic and acidic residues" evidence="1">
    <location>
        <begin position="87"/>
        <end position="100"/>
    </location>
</feature>
<feature type="compositionally biased region" description="Polar residues" evidence="1">
    <location>
        <begin position="793"/>
        <end position="807"/>
    </location>
</feature>
<feature type="region of interest" description="Disordered" evidence="1">
    <location>
        <begin position="929"/>
        <end position="1049"/>
    </location>
</feature>
<feature type="compositionally biased region" description="Low complexity" evidence="1">
    <location>
        <begin position="818"/>
        <end position="851"/>
    </location>
</feature>
<feature type="compositionally biased region" description="Pro residues" evidence="1">
    <location>
        <begin position="110"/>
        <end position="120"/>
    </location>
</feature>
<reference evidence="2 3" key="1">
    <citation type="journal article" date="2019" name="Nat. Ecol. Evol.">
        <title>Megaphylogeny resolves global patterns of mushroom evolution.</title>
        <authorList>
            <person name="Varga T."/>
            <person name="Krizsan K."/>
            <person name="Foldi C."/>
            <person name="Dima B."/>
            <person name="Sanchez-Garcia M."/>
            <person name="Sanchez-Ramirez S."/>
            <person name="Szollosi G.J."/>
            <person name="Szarkandi J.G."/>
            <person name="Papp V."/>
            <person name="Albert L."/>
            <person name="Andreopoulos W."/>
            <person name="Angelini C."/>
            <person name="Antonin V."/>
            <person name="Barry K.W."/>
            <person name="Bougher N.L."/>
            <person name="Buchanan P."/>
            <person name="Buyck B."/>
            <person name="Bense V."/>
            <person name="Catcheside P."/>
            <person name="Chovatia M."/>
            <person name="Cooper J."/>
            <person name="Damon W."/>
            <person name="Desjardin D."/>
            <person name="Finy P."/>
            <person name="Geml J."/>
            <person name="Haridas S."/>
            <person name="Hughes K."/>
            <person name="Justo A."/>
            <person name="Karasinski D."/>
            <person name="Kautmanova I."/>
            <person name="Kiss B."/>
            <person name="Kocsube S."/>
            <person name="Kotiranta H."/>
            <person name="LaButti K.M."/>
            <person name="Lechner B.E."/>
            <person name="Liimatainen K."/>
            <person name="Lipzen A."/>
            <person name="Lukacs Z."/>
            <person name="Mihaltcheva S."/>
            <person name="Morgado L.N."/>
            <person name="Niskanen T."/>
            <person name="Noordeloos M.E."/>
            <person name="Ohm R.A."/>
            <person name="Ortiz-Santana B."/>
            <person name="Ovrebo C."/>
            <person name="Racz N."/>
            <person name="Riley R."/>
            <person name="Savchenko A."/>
            <person name="Shiryaev A."/>
            <person name="Soop K."/>
            <person name="Spirin V."/>
            <person name="Szebenyi C."/>
            <person name="Tomsovsky M."/>
            <person name="Tulloss R.E."/>
            <person name="Uehling J."/>
            <person name="Grigoriev I.V."/>
            <person name="Vagvolgyi C."/>
            <person name="Papp T."/>
            <person name="Martin F.M."/>
            <person name="Miettinen O."/>
            <person name="Hibbett D.S."/>
            <person name="Nagy L.G."/>
        </authorList>
    </citation>
    <scope>NUCLEOTIDE SEQUENCE [LARGE SCALE GENOMIC DNA]</scope>
    <source>
        <strain evidence="2 3">HHB13444</strain>
    </source>
</reference>
<feature type="compositionally biased region" description="Basic and acidic residues" evidence="1">
    <location>
        <begin position="206"/>
        <end position="222"/>
    </location>
</feature>
<feature type="region of interest" description="Disordered" evidence="1">
    <location>
        <begin position="543"/>
        <end position="916"/>
    </location>
</feature>
<keyword evidence="3" id="KW-1185">Reference proteome</keyword>
<evidence type="ECO:0000313" key="3">
    <source>
        <dbReference type="Proteomes" id="UP000308197"/>
    </source>
</evidence>
<feature type="compositionally biased region" description="Polar residues" evidence="1">
    <location>
        <begin position="420"/>
        <end position="433"/>
    </location>
</feature>
<feature type="compositionally biased region" description="Low complexity" evidence="1">
    <location>
        <begin position="490"/>
        <end position="500"/>
    </location>
</feature>
<name>A0A5C3Q6V3_9APHY</name>
<feature type="compositionally biased region" description="Polar residues" evidence="1">
    <location>
        <begin position="566"/>
        <end position="582"/>
    </location>
</feature>
<feature type="compositionally biased region" description="Low complexity" evidence="1">
    <location>
        <begin position="441"/>
        <end position="464"/>
    </location>
</feature>
<evidence type="ECO:0000256" key="1">
    <source>
        <dbReference type="SAM" id="MobiDB-lite"/>
    </source>
</evidence>
<feature type="compositionally biased region" description="Low complexity" evidence="1">
    <location>
        <begin position="929"/>
        <end position="943"/>
    </location>
</feature>
<feature type="compositionally biased region" description="Low complexity" evidence="1">
    <location>
        <begin position="710"/>
        <end position="739"/>
    </location>
</feature>
<feature type="region of interest" description="Disordered" evidence="1">
    <location>
        <begin position="356"/>
        <end position="507"/>
    </location>
</feature>
<dbReference type="EMBL" id="ML210972">
    <property type="protein sequence ID" value="TFK94153.1"/>
    <property type="molecule type" value="Genomic_DNA"/>
</dbReference>
<proteinExistence type="predicted"/>
<feature type="compositionally biased region" description="Pro residues" evidence="1">
    <location>
        <begin position="130"/>
        <end position="139"/>
    </location>
</feature>
<feature type="region of interest" description="Disordered" evidence="1">
    <location>
        <begin position="1"/>
        <end position="222"/>
    </location>
</feature>
<feature type="compositionally biased region" description="Low complexity" evidence="1">
    <location>
        <begin position="1013"/>
        <end position="1034"/>
    </location>
</feature>
<dbReference type="AlphaFoldDB" id="A0A5C3Q6V3"/>
<dbReference type="Proteomes" id="UP000308197">
    <property type="component" value="Unassembled WGS sequence"/>
</dbReference>
<dbReference type="STRING" id="1314778.A0A5C3Q6V3"/>
<gene>
    <name evidence="2" type="ORF">K466DRAFT_580285</name>
</gene>
<feature type="compositionally biased region" description="Polar residues" evidence="1">
    <location>
        <begin position="7"/>
        <end position="29"/>
    </location>
</feature>
<dbReference type="InParanoid" id="A0A5C3Q6V3"/>
<feature type="region of interest" description="Disordered" evidence="1">
    <location>
        <begin position="1190"/>
        <end position="1210"/>
    </location>
</feature>
<sequence length="1210" mass="125503">MDDLYQNAWSETTDSAATLKSRSTSSWTSPLHEEADLAAPSWSTGADLSWNEPGSPGFSWSQTDTDAGWGPSTYEGISLGRPSAQEKVAETTDSTQHDDGTPDGAVVSVPSPPATEPVPSPTTQLSSPSSSPPASPEPIPVVNYEAAVAQVAPPSPDGFGSFESGLEQDAIHSPGLAVDDTEADPWSSSAWGDTKLEEEEEAPLDEWERAKQEKAKQDRRVPPELLASILSQCEELCRDMCPEPEVDAQNSDKDAWRNDRRSGMDGVPGLHSLMESFLPPLTLQPPTRFSQALVAKRMASSVKLTKNLPLTRGSPMSHYLAAKGSMAWEVSVKERKEVVEDDIPLGWRIVEKAPAAPATEGTKDKKAGGGLFSFWGRRQSQAPSATTSGADSSRRSSSNEEKPKSPVVGELKSESRRPSQESARSSMTGNAAQLPSPLGDSVASSSALAPAATPPTMSSYSTASEPVQERSGTPPAPSAVSRFLNKFSRRSSTGGSPRSSLALSTDDLEFLSDIVPSAMDEADEYSTDALEKFVNTKRETMPAVPVLPPPLAPPPKAPLTIRPASVASNRGSAGSKTSSPAGASSDLEGLFGYLSSTTAFTTPSASTPPIPGPPSIPPLAPPLVPSRPLTRASGSGGVGPLRPTVALMSSTSSSPPPRAQTSTPPTGFGLPPPPSFKPIAPSVAKPKPKLSSPFPLPPQVGSQVDSGPMSASSTSSASYETAAETSPASPTSSLPLSELYPHLAAPNTPPQASSQAFLFDKPANFPAASHVGNTPLASAFPPPANASLLRPPGQSSNGVSPTVTSSLFGDDEFSDFQSPVDPVSPHVPSPIAKSPRTLAAAKAASATMHAPPVQPRTASTLSPYALPPPPSPYSGRPQPSNSNLASFDDDDFADFQESPMSATSLQPSSTSSTFFGSSISDKALLTPKNSMSFNSLDSSFDSLQTPSPPRLPAKPAAPMPSPPLQPPRLPPPSLPPPSPQPPRLQPPPSRLHPPPLQPPRVQPPPSQRAVTQPSLPTSASAPTVPSSSASSSLLARRESKKRSHVADHLHTLNLVEAAAARSGKQWPAPPSPLPAAIPGPAGGAANSSLYNIMDDEDRSQTASAPGLPPSFSSPASFNPVRPSSGLGMGNGTQPLMGMGFMSSSPSTVSHVSMSNPLLPGWDSSSSISQRSSTPSIVPNAFGAPAAVNKPANGVKGSGLSAQDLSFFEGL</sequence>
<feature type="compositionally biased region" description="Low complexity" evidence="1">
    <location>
        <begin position="594"/>
        <end position="605"/>
    </location>
</feature>
<feature type="compositionally biased region" description="Basic and acidic residues" evidence="1">
    <location>
        <begin position="392"/>
        <end position="404"/>
    </location>
</feature>